<dbReference type="RefSeq" id="WP_089685577.1">
    <property type="nucleotide sequence ID" value="NZ_FNFO01000009.1"/>
</dbReference>
<keyword evidence="1" id="KW-0175">Coiled coil</keyword>
<evidence type="ECO:0000313" key="3">
    <source>
        <dbReference type="Proteomes" id="UP000198510"/>
    </source>
</evidence>
<protein>
    <submittedName>
        <fullName evidence="2">Uncharacterized protein</fullName>
    </submittedName>
</protein>
<evidence type="ECO:0000313" key="2">
    <source>
        <dbReference type="EMBL" id="SDL94175.1"/>
    </source>
</evidence>
<dbReference type="AlphaFoldDB" id="A0A1G9P7M9"/>
<feature type="coiled-coil region" evidence="1">
    <location>
        <begin position="53"/>
        <end position="80"/>
    </location>
</feature>
<dbReference type="STRING" id="1075417.SAMN05421823_10991"/>
<evidence type="ECO:0000256" key="1">
    <source>
        <dbReference type="SAM" id="Coils"/>
    </source>
</evidence>
<organism evidence="2 3">
    <name type="scientific">Catalinimonas alkaloidigena</name>
    <dbReference type="NCBI Taxonomy" id="1075417"/>
    <lineage>
        <taxon>Bacteria</taxon>
        <taxon>Pseudomonadati</taxon>
        <taxon>Bacteroidota</taxon>
        <taxon>Cytophagia</taxon>
        <taxon>Cytophagales</taxon>
        <taxon>Catalimonadaceae</taxon>
        <taxon>Catalinimonas</taxon>
    </lineage>
</organism>
<keyword evidence="3" id="KW-1185">Reference proteome</keyword>
<sequence length="153" mass="17644">MYQLSVGLKKQVIGALIRQKQEELYAMQGFQHQQLVAVSDQNQDSLQLVESPLEETMQSLELYTRSMDQLSREIALLQEIDPDVWHDQIRYGSLVKLQQVLLLVAVPATRHRIQQFDVYGVSLESPIYRALEGLLPSDRCYFGGIDYFIEDIL</sequence>
<dbReference type="EMBL" id="FNFO01000009">
    <property type="protein sequence ID" value="SDL94175.1"/>
    <property type="molecule type" value="Genomic_DNA"/>
</dbReference>
<proteinExistence type="predicted"/>
<gene>
    <name evidence="2" type="ORF">SAMN05421823_10991</name>
</gene>
<reference evidence="2 3" key="1">
    <citation type="submission" date="2016-10" db="EMBL/GenBank/DDBJ databases">
        <authorList>
            <person name="de Groot N.N."/>
        </authorList>
    </citation>
    <scope>NUCLEOTIDE SEQUENCE [LARGE SCALE GENOMIC DNA]</scope>
    <source>
        <strain evidence="2 3">DSM 25186</strain>
    </source>
</reference>
<accession>A0A1G9P7M9</accession>
<name>A0A1G9P7M9_9BACT</name>
<dbReference type="Proteomes" id="UP000198510">
    <property type="component" value="Unassembled WGS sequence"/>
</dbReference>